<dbReference type="Proteomes" id="UP001336314">
    <property type="component" value="Unassembled WGS sequence"/>
</dbReference>
<proteinExistence type="predicted"/>
<evidence type="ECO:0000313" key="2">
    <source>
        <dbReference type="Proteomes" id="UP001336314"/>
    </source>
</evidence>
<name>A0ABU7J9N5_9GAMM</name>
<protein>
    <submittedName>
        <fullName evidence="1">Uncharacterized protein</fullName>
    </submittedName>
</protein>
<dbReference type="RefSeq" id="WP_330130298.1">
    <property type="nucleotide sequence ID" value="NZ_JAUHLI010000027.1"/>
</dbReference>
<organism evidence="1 2">
    <name type="scientific">Alkalimonas cellulosilytica</name>
    <dbReference type="NCBI Taxonomy" id="3058395"/>
    <lineage>
        <taxon>Bacteria</taxon>
        <taxon>Pseudomonadati</taxon>
        <taxon>Pseudomonadota</taxon>
        <taxon>Gammaproteobacteria</taxon>
        <taxon>Alkalimonas</taxon>
    </lineage>
</organism>
<dbReference type="EMBL" id="JAUHLI010000027">
    <property type="protein sequence ID" value="MEE2003254.1"/>
    <property type="molecule type" value="Genomic_DNA"/>
</dbReference>
<evidence type="ECO:0000313" key="1">
    <source>
        <dbReference type="EMBL" id="MEE2003254.1"/>
    </source>
</evidence>
<gene>
    <name evidence="1" type="ORF">QWY20_17515</name>
</gene>
<comment type="caution">
    <text evidence="1">The sequence shown here is derived from an EMBL/GenBank/DDBJ whole genome shotgun (WGS) entry which is preliminary data.</text>
</comment>
<accession>A0ABU7J9N5</accession>
<keyword evidence="2" id="KW-1185">Reference proteome</keyword>
<sequence>MKKKGTHTGAGWKLHDTCGEWLQRRLKEVYSQQPLSHLKDENGKVMGPIDWLSDKSKVSKAHIYKLLKSDRLVIPREETRRRLAYFHGSTKELLGYFGFPPYELDKDGNFIFDGTKTDKAISDSFKAEQSNLKKTEEKLACPFCGKNGGYFLENNPPEQGGNIKPQHLRVLYASSRNFKYFGAISGNYVAGLFDVKIHICDSCIDNYSYCFTKPYSKLISDFCGSKYSLAGVAKNLFACSSEISRISASKYESIKKEIAKGVIGLAATGGYLSKTEENNKDSVLLQRSNYFEDLIYLLISGDASEQLRVLAIKDKLVHILVRESDGFSDIFTGSDGQPHIESVECLAFYFDAQGAHGFIRAELSYDNGEALTESQYIQRFGDLSESDLELFSRYGEIYVEGDNIFEENLEIKITLRRNGGVEYAVLPNVDDDFSLSGLEKIFT</sequence>
<reference evidence="1 2" key="1">
    <citation type="submission" date="2023-07" db="EMBL/GenBank/DDBJ databases">
        <title>Alkalimonas sp., MEB108 novel, alkaliphilic bacterium isolated from Lonar Lake, India.</title>
        <authorList>
            <person name="Joshi A."/>
            <person name="Thite S."/>
        </authorList>
    </citation>
    <scope>NUCLEOTIDE SEQUENCE [LARGE SCALE GENOMIC DNA]</scope>
    <source>
        <strain evidence="1 2">MEB108</strain>
    </source>
</reference>